<reference evidence="3" key="1">
    <citation type="submission" date="2024-03" db="EMBL/GenBank/DDBJ databases">
        <title>Human intestinal bacterial collection.</title>
        <authorList>
            <person name="Pauvert C."/>
            <person name="Hitch T.C.A."/>
            <person name="Clavel T."/>
        </authorList>
    </citation>
    <scope>NUCLEOTIDE SEQUENCE [LARGE SCALE GENOMIC DNA]</scope>
    <source>
        <strain evidence="3">CLA-AA-H89B</strain>
    </source>
</reference>
<dbReference type="PANTHER" id="PTHR43717">
    <property type="entry name" value="ANAEROBIC NITRIC OXIDE REDUCTASE FLAVORUBREDOXIN"/>
    <property type="match status" value="1"/>
</dbReference>
<proteinExistence type="inferred from homology"/>
<dbReference type="InterPro" id="IPR045761">
    <property type="entry name" value="ODP_dom"/>
</dbReference>
<dbReference type="Pfam" id="PF19583">
    <property type="entry name" value="ODP"/>
    <property type="match status" value="1"/>
</dbReference>
<evidence type="ECO:0000313" key="3">
    <source>
        <dbReference type="EMBL" id="MEQ2553921.1"/>
    </source>
</evidence>
<dbReference type="EMBL" id="JBBMFS010000002">
    <property type="protein sequence ID" value="MEQ2553921.1"/>
    <property type="molecule type" value="Genomic_DNA"/>
</dbReference>
<keyword evidence="4" id="KW-1185">Reference proteome</keyword>
<dbReference type="Proteomes" id="UP001546774">
    <property type="component" value="Unassembled WGS sequence"/>
</dbReference>
<organism evidence="3 4">
    <name type="scientific">Lachnospira intestinalis</name>
    <dbReference type="NCBI Taxonomy" id="3133158"/>
    <lineage>
        <taxon>Bacteria</taxon>
        <taxon>Bacillati</taxon>
        <taxon>Bacillota</taxon>
        <taxon>Clostridia</taxon>
        <taxon>Lachnospirales</taxon>
        <taxon>Lachnospiraceae</taxon>
        <taxon>Lachnospira</taxon>
    </lineage>
</organism>
<accession>A0ABV1H2J9</accession>
<evidence type="ECO:0000259" key="2">
    <source>
        <dbReference type="PROSITE" id="PS50902"/>
    </source>
</evidence>
<dbReference type="PIRSF" id="PIRSF005243">
    <property type="entry name" value="ROO"/>
    <property type="match status" value="1"/>
</dbReference>
<name>A0ABV1H2J9_9FIRM</name>
<protein>
    <submittedName>
        <fullName evidence="3">MBL fold metallo-hydrolase</fullName>
    </submittedName>
</protein>
<dbReference type="PANTHER" id="PTHR43717:SF1">
    <property type="entry name" value="ANAEROBIC NITRIC OXIDE REDUCTASE FLAVORUBREDOXIN"/>
    <property type="match status" value="1"/>
</dbReference>
<dbReference type="InterPro" id="IPR026816">
    <property type="entry name" value="Flavodoxin_dom"/>
</dbReference>
<dbReference type="Pfam" id="PF12724">
    <property type="entry name" value="Flavodoxin_5"/>
    <property type="match status" value="1"/>
</dbReference>
<comment type="similarity">
    <text evidence="1">In the N-terminal section; belongs to the zinc metallo-hydrolase group 3 family.</text>
</comment>
<comment type="caution">
    <text evidence="3">The sequence shown here is derived from an EMBL/GenBank/DDBJ whole genome shotgun (WGS) entry which is preliminary data.</text>
</comment>
<dbReference type="SMART" id="SM00849">
    <property type="entry name" value="Lactamase_B"/>
    <property type="match status" value="1"/>
</dbReference>
<dbReference type="SUPFAM" id="SSF52218">
    <property type="entry name" value="Flavoproteins"/>
    <property type="match status" value="1"/>
</dbReference>
<dbReference type="CDD" id="cd07709">
    <property type="entry name" value="flavodiiron_proteins_MBL-fold"/>
    <property type="match status" value="1"/>
</dbReference>
<sequence length="404" mass="45219">MAVWKISEDVFYVGVNDTTLDLFESQYRIPDGVTYNSYVIKDSKIAVMDTVDNRATDAWFDNLEEAFGGKAPDYLVVSHLEPDHAGNIRKFLVKYPETVVVANAKTVAMLPQFFELDTEELSILEVKEGDTLKLGRHTLHFVMAPMVHWPEVMVEYDEADKILFSADGFGRFGALSQSCTYDAAGKAQDVLEHEWTGEARRYFINIVGKYGANVQGLLKKAAVLDIEKIAPLHGPVLTGGLEYFLDKYAKWSSYQPEEKGVVVAYSSIHGNTKYVAEHFASILKGQGEENVAVFDLARADMAQAVADSFRYDALVLAGITYDGGLMPCMEDFLYHLKMKNFQNRYAAVIENGSWGPVSGRLMKSYLENMKNITICEDMVTIRSVMKKADGQALEKLAEKVIKRS</sequence>
<evidence type="ECO:0000313" key="4">
    <source>
        <dbReference type="Proteomes" id="UP001546774"/>
    </source>
</evidence>
<evidence type="ECO:0000256" key="1">
    <source>
        <dbReference type="ARBA" id="ARBA00007121"/>
    </source>
</evidence>
<dbReference type="Gene3D" id="3.60.15.10">
    <property type="entry name" value="Ribonuclease Z/Hydroxyacylglutathione hydrolase-like"/>
    <property type="match status" value="1"/>
</dbReference>
<feature type="domain" description="Flavodoxin-like" evidence="2">
    <location>
        <begin position="261"/>
        <end position="401"/>
    </location>
</feature>
<gene>
    <name evidence="3" type="ORF">WMO37_02695</name>
</gene>
<dbReference type="InterPro" id="IPR001279">
    <property type="entry name" value="Metallo-B-lactamas"/>
</dbReference>
<dbReference type="InterPro" id="IPR016440">
    <property type="entry name" value="Rubredoxin-O_OxRdtase"/>
</dbReference>
<dbReference type="InterPro" id="IPR029039">
    <property type="entry name" value="Flavoprotein-like_sf"/>
</dbReference>
<dbReference type="PROSITE" id="PS50902">
    <property type="entry name" value="FLAVODOXIN_LIKE"/>
    <property type="match status" value="1"/>
</dbReference>
<dbReference type="InterPro" id="IPR036866">
    <property type="entry name" value="RibonucZ/Hydroxyglut_hydro"/>
</dbReference>
<dbReference type="InterPro" id="IPR008254">
    <property type="entry name" value="Flavodoxin/NO_synth"/>
</dbReference>
<dbReference type="SUPFAM" id="SSF56281">
    <property type="entry name" value="Metallo-hydrolase/oxidoreductase"/>
    <property type="match status" value="1"/>
</dbReference>
<dbReference type="Gene3D" id="3.40.50.360">
    <property type="match status" value="1"/>
</dbReference>